<comment type="caution">
    <text evidence="1">The sequence shown here is derived from an EMBL/GenBank/DDBJ whole genome shotgun (WGS) entry which is preliminary data.</text>
</comment>
<gene>
    <name evidence="1" type="ORF">SDC9_82814</name>
</gene>
<reference evidence="1" key="1">
    <citation type="submission" date="2019-08" db="EMBL/GenBank/DDBJ databases">
        <authorList>
            <person name="Kucharzyk K."/>
            <person name="Murdoch R.W."/>
            <person name="Higgins S."/>
            <person name="Loffler F."/>
        </authorList>
    </citation>
    <scope>NUCLEOTIDE SEQUENCE</scope>
</reference>
<name>A0A644Z6H8_9ZZZZ</name>
<dbReference type="EMBL" id="VSSQ01007537">
    <property type="protein sequence ID" value="MPM36219.1"/>
    <property type="molecule type" value="Genomic_DNA"/>
</dbReference>
<dbReference type="AlphaFoldDB" id="A0A644Z6H8"/>
<proteinExistence type="predicted"/>
<sequence>MSSQYNLSKSNSLSVARSTINQIEDIARYANKIDSPTTADVSGNELQLEDSDGHVYEIYIGTYDGKKAVFIDINGVNDKKLASGMVADKGIVFSRDASDNTMILIELTVNDASFGGGPDSSSIITSRIKLMNLSS</sequence>
<protein>
    <submittedName>
        <fullName evidence="1">Uncharacterized protein</fullName>
    </submittedName>
</protein>
<organism evidence="1">
    <name type="scientific">bioreactor metagenome</name>
    <dbReference type="NCBI Taxonomy" id="1076179"/>
    <lineage>
        <taxon>unclassified sequences</taxon>
        <taxon>metagenomes</taxon>
        <taxon>ecological metagenomes</taxon>
    </lineage>
</organism>
<accession>A0A644Z6H8</accession>
<evidence type="ECO:0000313" key="1">
    <source>
        <dbReference type="EMBL" id="MPM36219.1"/>
    </source>
</evidence>